<gene>
    <name evidence="6" type="ORF">J8C05_03875</name>
</gene>
<keyword evidence="7" id="KW-1185">Reference proteome</keyword>
<dbReference type="Pfam" id="PF00005">
    <property type="entry name" value="ABC_tran"/>
    <property type="match status" value="1"/>
</dbReference>
<organism evidence="6 7">
    <name type="scientific">Chloracidobacterium sp. N</name>
    <dbReference type="NCBI Taxonomy" id="2821540"/>
    <lineage>
        <taxon>Bacteria</taxon>
        <taxon>Pseudomonadati</taxon>
        <taxon>Acidobacteriota</taxon>
        <taxon>Terriglobia</taxon>
        <taxon>Terriglobales</taxon>
        <taxon>Acidobacteriaceae</taxon>
        <taxon>Chloracidobacterium</taxon>
        <taxon>Chloracidobacterium aggregatum</taxon>
    </lineage>
</organism>
<dbReference type="Proteomes" id="UP000677668">
    <property type="component" value="Chromosome 1"/>
</dbReference>
<dbReference type="SUPFAM" id="SSF52540">
    <property type="entry name" value="P-loop containing nucleoside triphosphate hydrolases"/>
    <property type="match status" value="1"/>
</dbReference>
<sequence>MTVAIYVEHLSKTFKRYQPRRYRTLKESLINGEMFERRLSERIEAVRDVSFSVAAGETFGIIGRNGAGKSTLLKLLCGILKPTTGRIAVRGRVAALLSLGVGFHEQMSGRENVFLNGLVLGLSPREIRARFDDIVTFAELEDFIDAPVWTYSTGMRMRLAFSVAVNVDPDILIIDEVLAVGDIAFTEKCLERMRMFQEKGRTLLLVTHDTAILTAWCQRALWLDQGQVRALGDPTEVAQTYLSTFSDPVAVPAMNAVA</sequence>
<dbReference type="InterPro" id="IPR015860">
    <property type="entry name" value="ABC_transpr_TagH-like"/>
</dbReference>
<dbReference type="GO" id="GO:0005524">
    <property type="term" value="F:ATP binding"/>
    <property type="evidence" value="ECO:0007669"/>
    <property type="project" value="UniProtKB-KW"/>
</dbReference>
<dbReference type="SMART" id="SM00382">
    <property type="entry name" value="AAA"/>
    <property type="match status" value="1"/>
</dbReference>
<dbReference type="RefSeq" id="WP_211422874.1">
    <property type="nucleotide sequence ID" value="NZ_CP072642.1"/>
</dbReference>
<dbReference type="InterPro" id="IPR003439">
    <property type="entry name" value="ABC_transporter-like_ATP-bd"/>
</dbReference>
<evidence type="ECO:0000256" key="1">
    <source>
        <dbReference type="ARBA" id="ARBA00005417"/>
    </source>
</evidence>
<evidence type="ECO:0000256" key="2">
    <source>
        <dbReference type="ARBA" id="ARBA00022448"/>
    </source>
</evidence>
<evidence type="ECO:0000313" key="7">
    <source>
        <dbReference type="Proteomes" id="UP000677668"/>
    </source>
</evidence>
<keyword evidence="2" id="KW-0813">Transport</keyword>
<comment type="similarity">
    <text evidence="1">Belongs to the ABC transporter superfamily.</text>
</comment>
<dbReference type="EMBL" id="CP072642">
    <property type="protein sequence ID" value="QUV94592.1"/>
    <property type="molecule type" value="Genomic_DNA"/>
</dbReference>
<name>A0ABX8B1W8_9BACT</name>
<dbReference type="PROSITE" id="PS50893">
    <property type="entry name" value="ABC_TRANSPORTER_2"/>
    <property type="match status" value="1"/>
</dbReference>
<reference evidence="6 7" key="1">
    <citation type="submission" date="2021-03" db="EMBL/GenBank/DDBJ databases">
        <title>Genomic and phenotypic characterization of Chloracidobacterium isolates provides evidence for multiple species.</title>
        <authorList>
            <person name="Saini M.K."/>
            <person name="Costas A.M.G."/>
            <person name="Tank M."/>
            <person name="Bryant D.A."/>
        </authorList>
    </citation>
    <scope>NUCLEOTIDE SEQUENCE [LARGE SCALE GENOMIC DNA]</scope>
    <source>
        <strain evidence="6 7">N</strain>
    </source>
</reference>
<dbReference type="InterPro" id="IPR027417">
    <property type="entry name" value="P-loop_NTPase"/>
</dbReference>
<dbReference type="CDD" id="cd03220">
    <property type="entry name" value="ABC_KpsT_Wzt"/>
    <property type="match status" value="1"/>
</dbReference>
<dbReference type="PANTHER" id="PTHR46743:SF2">
    <property type="entry name" value="TEICHOIC ACIDS EXPORT ATP-BINDING PROTEIN TAGH"/>
    <property type="match status" value="1"/>
</dbReference>
<keyword evidence="4 6" id="KW-0067">ATP-binding</keyword>
<evidence type="ECO:0000313" key="6">
    <source>
        <dbReference type="EMBL" id="QUV94592.1"/>
    </source>
</evidence>
<dbReference type="PANTHER" id="PTHR46743">
    <property type="entry name" value="TEICHOIC ACIDS EXPORT ATP-BINDING PROTEIN TAGH"/>
    <property type="match status" value="1"/>
</dbReference>
<keyword evidence="3" id="KW-0547">Nucleotide-binding</keyword>
<evidence type="ECO:0000256" key="3">
    <source>
        <dbReference type="ARBA" id="ARBA00022741"/>
    </source>
</evidence>
<evidence type="ECO:0000256" key="4">
    <source>
        <dbReference type="ARBA" id="ARBA00022840"/>
    </source>
</evidence>
<evidence type="ECO:0000259" key="5">
    <source>
        <dbReference type="PROSITE" id="PS50893"/>
    </source>
</evidence>
<dbReference type="InterPro" id="IPR003593">
    <property type="entry name" value="AAA+_ATPase"/>
</dbReference>
<accession>A0ABX8B1W8</accession>
<feature type="domain" description="ABC transporter" evidence="5">
    <location>
        <begin position="30"/>
        <end position="250"/>
    </location>
</feature>
<protein>
    <submittedName>
        <fullName evidence="6">ABC transporter ATP-binding protein</fullName>
    </submittedName>
</protein>
<dbReference type="InterPro" id="IPR050683">
    <property type="entry name" value="Bact_Polysacc_Export_ATP-bd"/>
</dbReference>
<dbReference type="Gene3D" id="3.40.50.300">
    <property type="entry name" value="P-loop containing nucleotide triphosphate hydrolases"/>
    <property type="match status" value="1"/>
</dbReference>
<proteinExistence type="inferred from homology"/>